<evidence type="ECO:0000313" key="3">
    <source>
        <dbReference type="Proteomes" id="UP000280685"/>
    </source>
</evidence>
<keyword evidence="3" id="KW-1185">Reference proteome</keyword>
<reference evidence="2" key="1">
    <citation type="submission" date="2018-02" db="EMBL/GenBank/DDBJ databases">
        <authorList>
            <person name="Silar P."/>
        </authorList>
    </citation>
    <scope>NUCLEOTIDE SEQUENCE [LARGE SCALE GENOMIC DNA]</scope>
    <source>
        <strain evidence="2">T</strain>
    </source>
</reference>
<feature type="region of interest" description="Disordered" evidence="1">
    <location>
        <begin position="41"/>
        <end position="110"/>
    </location>
</feature>
<sequence>MSRGDHDPESTPVDWAELYIALVPLYHDQIERENADKLKAAKVKEARHAREDEKVDRAGKEMLTAENIEQREEREQTEEEWKGSKDGERKEQEDEKRQEQKCIREERRRSIECSQEARGLCRILGNPWINSKPDS</sequence>
<feature type="compositionally biased region" description="Basic and acidic residues" evidence="1">
    <location>
        <begin position="41"/>
        <end position="60"/>
    </location>
</feature>
<accession>A0ABY6SF64</accession>
<protein>
    <submittedName>
        <fullName evidence="2">Uncharacterized protein</fullName>
    </submittedName>
</protein>
<organism evidence="2 3">
    <name type="scientific">Podospora comata</name>
    <dbReference type="NCBI Taxonomy" id="48703"/>
    <lineage>
        <taxon>Eukaryota</taxon>
        <taxon>Fungi</taxon>
        <taxon>Dikarya</taxon>
        <taxon>Ascomycota</taxon>
        <taxon>Pezizomycotina</taxon>
        <taxon>Sordariomycetes</taxon>
        <taxon>Sordariomycetidae</taxon>
        <taxon>Sordariales</taxon>
        <taxon>Podosporaceae</taxon>
        <taxon>Podospora</taxon>
    </lineage>
</organism>
<evidence type="ECO:0000313" key="2">
    <source>
        <dbReference type="EMBL" id="VBB82077.1"/>
    </source>
</evidence>
<feature type="compositionally biased region" description="Basic and acidic residues" evidence="1">
    <location>
        <begin position="68"/>
        <end position="110"/>
    </location>
</feature>
<name>A0ABY6SF64_PODCO</name>
<evidence type="ECO:0000256" key="1">
    <source>
        <dbReference type="SAM" id="MobiDB-lite"/>
    </source>
</evidence>
<dbReference type="EMBL" id="LR026968">
    <property type="protein sequence ID" value="VBB82077.1"/>
    <property type="molecule type" value="Genomic_DNA"/>
</dbReference>
<dbReference type="Proteomes" id="UP000280685">
    <property type="component" value="Chromosome 5"/>
</dbReference>
<gene>
    <name evidence="2" type="ORF">PODCO_511115</name>
</gene>
<proteinExistence type="predicted"/>